<dbReference type="PROSITE" id="PS51257">
    <property type="entry name" value="PROKAR_LIPOPROTEIN"/>
    <property type="match status" value="1"/>
</dbReference>
<keyword evidence="4" id="KW-1185">Reference proteome</keyword>
<evidence type="ECO:0000313" key="4">
    <source>
        <dbReference type="Proteomes" id="UP000435138"/>
    </source>
</evidence>
<proteinExistence type="predicted"/>
<sequence length="130" mass="13565">MQKDFGRKCQMATAVIAALILASCNQDDDILQETQSAPSGQSTNAAAPDVVAIERAMAAAPQQQTNSVPWASPTTGSAGVLSYTESRSADGRTCRAFLSSRQSLDGGDTLNGQACAEGDGRWRVNSLNAQ</sequence>
<dbReference type="InterPro" id="IPR032635">
    <property type="entry name" value="Anti_2"/>
</dbReference>
<name>A0A6A8A5I6_9HYPH</name>
<evidence type="ECO:0000313" key="3">
    <source>
        <dbReference type="EMBL" id="MQY46525.1"/>
    </source>
</evidence>
<feature type="region of interest" description="Disordered" evidence="1">
    <location>
        <begin position="58"/>
        <end position="91"/>
    </location>
</feature>
<feature type="domain" description="Surface antigen" evidence="2">
    <location>
        <begin position="34"/>
        <end position="128"/>
    </location>
</feature>
<reference evidence="3 4" key="1">
    <citation type="submission" date="2019-11" db="EMBL/GenBank/DDBJ databases">
        <title>Genome analysis of Rhizobacterium cereale a novel genus and species isolated from maize roots in North Spain.</title>
        <authorList>
            <person name="Menendez E."/>
            <person name="Flores-Felix J.D."/>
            <person name="Ramirez-Bahena M.-H."/>
            <person name="Igual J.M."/>
            <person name="Garcia-Fraile P."/>
            <person name="Peix A."/>
            <person name="Velazquez E."/>
        </authorList>
    </citation>
    <scope>NUCLEOTIDE SEQUENCE [LARGE SCALE GENOMIC DNA]</scope>
    <source>
        <strain evidence="3 4">RZME27</strain>
    </source>
</reference>
<protein>
    <recommendedName>
        <fullName evidence="2">Surface antigen domain-containing protein</fullName>
    </recommendedName>
</protein>
<dbReference type="EMBL" id="WIXI01000041">
    <property type="protein sequence ID" value="MQY46525.1"/>
    <property type="molecule type" value="Genomic_DNA"/>
</dbReference>
<organism evidence="3 4">
    <name type="scientific">Endobacterium cereale</name>
    <dbReference type="NCBI Taxonomy" id="2663029"/>
    <lineage>
        <taxon>Bacteria</taxon>
        <taxon>Pseudomonadati</taxon>
        <taxon>Pseudomonadota</taxon>
        <taxon>Alphaproteobacteria</taxon>
        <taxon>Hyphomicrobiales</taxon>
        <taxon>Rhizobiaceae</taxon>
        <taxon>Endobacterium</taxon>
    </lineage>
</organism>
<evidence type="ECO:0000256" key="1">
    <source>
        <dbReference type="SAM" id="MobiDB-lite"/>
    </source>
</evidence>
<accession>A0A6A8A5I6</accession>
<dbReference type="AlphaFoldDB" id="A0A6A8A5I6"/>
<dbReference type="Proteomes" id="UP000435138">
    <property type="component" value="Unassembled WGS sequence"/>
</dbReference>
<feature type="compositionally biased region" description="Polar residues" evidence="1">
    <location>
        <begin position="61"/>
        <end position="77"/>
    </location>
</feature>
<comment type="caution">
    <text evidence="3">The sequence shown here is derived from an EMBL/GenBank/DDBJ whole genome shotgun (WGS) entry which is preliminary data.</text>
</comment>
<gene>
    <name evidence="3" type="ORF">GAO09_10765</name>
</gene>
<dbReference type="Pfam" id="PF16998">
    <property type="entry name" value="17kDa_Anti_2"/>
    <property type="match status" value="1"/>
</dbReference>
<evidence type="ECO:0000259" key="2">
    <source>
        <dbReference type="Pfam" id="PF16998"/>
    </source>
</evidence>